<organism evidence="5 6">
    <name type="scientific">Angomonas deanei</name>
    <dbReference type="NCBI Taxonomy" id="59799"/>
    <lineage>
        <taxon>Eukaryota</taxon>
        <taxon>Discoba</taxon>
        <taxon>Euglenozoa</taxon>
        <taxon>Kinetoplastea</taxon>
        <taxon>Metakinetoplastina</taxon>
        <taxon>Trypanosomatida</taxon>
        <taxon>Trypanosomatidae</taxon>
        <taxon>Strigomonadinae</taxon>
        <taxon>Angomonas</taxon>
    </lineage>
</organism>
<dbReference type="Gene3D" id="3.10.330.10">
    <property type="match status" value="1"/>
</dbReference>
<protein>
    <submittedName>
        <fullName evidence="5">Ubiquitin fusion degradation protein UFD1, putative</fullName>
    </submittedName>
</protein>
<name>A0A7G2C3X8_9TRYP</name>
<dbReference type="OrthoDB" id="422728at2759"/>
<evidence type="ECO:0000259" key="4">
    <source>
        <dbReference type="Pfam" id="PF03152"/>
    </source>
</evidence>
<feature type="compositionally biased region" description="Polar residues" evidence="3">
    <location>
        <begin position="208"/>
        <end position="221"/>
    </location>
</feature>
<keyword evidence="6" id="KW-1185">Reference proteome</keyword>
<gene>
    <name evidence="5" type="ORF">ADEAN_000086400</name>
</gene>
<dbReference type="VEuPathDB" id="TriTrypDB:ADEAN_000086400"/>
<dbReference type="GO" id="GO:0006511">
    <property type="term" value="P:ubiquitin-dependent protein catabolic process"/>
    <property type="evidence" value="ECO:0007669"/>
    <property type="project" value="InterPro"/>
</dbReference>
<sequence>MDHYCERVFVAKRASVIKPDMKEGSRVLLPASFLSEILRMNVPHPYYFSLQPYGQKKESNVFAAVKEFTSEEGCVVLPDWMMQHMKVKEGSSIKIRTCALPHGDLIVLTPHETDFTKLTDTISVLQQHVQNHYPVLFKPSTILVHHAGHDFLIDVNDIKDGKGNSMNAITTVHNVGYTTELKVSLERPLDMPPSPEDSVNSPVASNVIGSPSGIPSNTTFQYAPPTLTEDESKEAEAKERFQAFSGTGKTLSDSAPAAPKAAEVIPDAEELRRIREKRLKALSKR</sequence>
<feature type="region of interest" description="Disordered" evidence="3">
    <location>
        <begin position="208"/>
        <end position="238"/>
    </location>
</feature>
<accession>A0A7G2C3X8</accession>
<dbReference type="InterPro" id="IPR042299">
    <property type="entry name" value="Ufd1-like_Nn"/>
</dbReference>
<comment type="similarity">
    <text evidence="1">Belongs to the UFD1 family.</text>
</comment>
<dbReference type="PANTHER" id="PTHR12555">
    <property type="entry name" value="UBIQUITIN FUSION DEGRADATON PROTEIN 1"/>
    <property type="match status" value="1"/>
</dbReference>
<dbReference type="InterPro" id="IPR004854">
    <property type="entry name" value="Ufd1-like"/>
</dbReference>
<evidence type="ECO:0000256" key="2">
    <source>
        <dbReference type="ARBA" id="ARBA00022786"/>
    </source>
</evidence>
<dbReference type="InterPro" id="IPR055417">
    <property type="entry name" value="UFD1_N1"/>
</dbReference>
<dbReference type="Proteomes" id="UP000515908">
    <property type="component" value="Chromosome 01"/>
</dbReference>
<dbReference type="GO" id="GO:0031593">
    <property type="term" value="F:polyubiquitin modification-dependent protein binding"/>
    <property type="evidence" value="ECO:0007669"/>
    <property type="project" value="TreeGrafter"/>
</dbReference>
<dbReference type="Gene3D" id="2.40.40.50">
    <property type="entry name" value="Ubiquitin fusion degradation protein UFD1, N-terminal domain"/>
    <property type="match status" value="1"/>
</dbReference>
<dbReference type="PANTHER" id="PTHR12555:SF13">
    <property type="entry name" value="UBIQUITIN RECOGNITION FACTOR IN ER-ASSOCIATED DEGRADATION PROTEIN 1"/>
    <property type="match status" value="1"/>
</dbReference>
<feature type="domain" description="Ubiquitin fusion degradation protein UFD1 N-terminal subdomain 1" evidence="4">
    <location>
        <begin position="14"/>
        <end position="101"/>
    </location>
</feature>
<dbReference type="Pfam" id="PF03152">
    <property type="entry name" value="UFD1_N1"/>
    <property type="match status" value="1"/>
</dbReference>
<evidence type="ECO:0000256" key="1">
    <source>
        <dbReference type="ARBA" id="ARBA00006043"/>
    </source>
</evidence>
<dbReference type="GO" id="GO:0034098">
    <property type="term" value="C:VCP-NPL4-UFD1 AAA ATPase complex"/>
    <property type="evidence" value="ECO:0007669"/>
    <property type="project" value="TreeGrafter"/>
</dbReference>
<evidence type="ECO:0000313" key="5">
    <source>
        <dbReference type="EMBL" id="CAD2213423.1"/>
    </source>
</evidence>
<dbReference type="EMBL" id="LR877145">
    <property type="protein sequence ID" value="CAD2213423.1"/>
    <property type="molecule type" value="Genomic_DNA"/>
</dbReference>
<keyword evidence="2" id="KW-0833">Ubl conjugation pathway</keyword>
<dbReference type="GO" id="GO:0036503">
    <property type="term" value="P:ERAD pathway"/>
    <property type="evidence" value="ECO:0007669"/>
    <property type="project" value="TreeGrafter"/>
</dbReference>
<reference evidence="5 6" key="1">
    <citation type="submission" date="2020-08" db="EMBL/GenBank/DDBJ databases">
        <authorList>
            <person name="Newling K."/>
            <person name="Davey J."/>
            <person name="Forrester S."/>
        </authorList>
    </citation>
    <scope>NUCLEOTIDE SEQUENCE [LARGE SCALE GENOMIC DNA]</scope>
    <source>
        <strain evidence="6">Crithidia deanei Carvalho (ATCC PRA-265)</strain>
    </source>
</reference>
<evidence type="ECO:0000313" key="6">
    <source>
        <dbReference type="Proteomes" id="UP000515908"/>
    </source>
</evidence>
<dbReference type="AlphaFoldDB" id="A0A7G2C3X8"/>
<evidence type="ECO:0000256" key="3">
    <source>
        <dbReference type="SAM" id="MobiDB-lite"/>
    </source>
</evidence>
<proteinExistence type="inferred from homology"/>